<dbReference type="AlphaFoldDB" id="A0A6A6U8P0"/>
<protein>
    <submittedName>
        <fullName evidence="2">Putative endoglucanase</fullName>
    </submittedName>
</protein>
<proteinExistence type="predicted"/>
<accession>A0A6A6U8P0</accession>
<evidence type="ECO:0000313" key="2">
    <source>
        <dbReference type="EMBL" id="KAF2668340.1"/>
    </source>
</evidence>
<feature type="chain" id="PRO_5025546915" evidence="1">
    <location>
        <begin position="20"/>
        <end position="208"/>
    </location>
</feature>
<dbReference type="Proteomes" id="UP000799302">
    <property type="component" value="Unassembled WGS sequence"/>
</dbReference>
<evidence type="ECO:0000313" key="3">
    <source>
        <dbReference type="Proteomes" id="UP000799302"/>
    </source>
</evidence>
<dbReference type="EMBL" id="MU004236">
    <property type="protein sequence ID" value="KAF2668340.1"/>
    <property type="molecule type" value="Genomic_DNA"/>
</dbReference>
<name>A0A6A6U8P0_9PEZI</name>
<dbReference type="PANTHER" id="PTHR36182:SF1">
    <property type="entry name" value="PROTEIN, PUTATIVE (AFU_ORTHOLOGUE AFUA_6G10930)-RELATED"/>
    <property type="match status" value="1"/>
</dbReference>
<sequence>MSFTQTISILSLLASLASCHMEMSWPIPMDSKLNPAATNPDYNLMAPLAADGSQFPCKGYQKQNWPSSTTLQAGDTDPYNITLVDSAFHNGGSCQISLSIDQDHQVFRVIKSFIGGCPSGPGPIDLDYTIPDYVPSGPAILAWTWMNHNGNREFYMNCAAVTISSSTTDDADFNSKLPGIWVANQISVNHCATNETYDPVFPDPGPSV</sequence>
<evidence type="ECO:0000256" key="1">
    <source>
        <dbReference type="SAM" id="SignalP"/>
    </source>
</evidence>
<gene>
    <name evidence="2" type="ORF">BT63DRAFT_374566</name>
</gene>
<feature type="non-terminal residue" evidence="2">
    <location>
        <position position="208"/>
    </location>
</feature>
<organism evidence="2 3">
    <name type="scientific">Microthyrium microscopicum</name>
    <dbReference type="NCBI Taxonomy" id="703497"/>
    <lineage>
        <taxon>Eukaryota</taxon>
        <taxon>Fungi</taxon>
        <taxon>Dikarya</taxon>
        <taxon>Ascomycota</taxon>
        <taxon>Pezizomycotina</taxon>
        <taxon>Dothideomycetes</taxon>
        <taxon>Dothideomycetes incertae sedis</taxon>
        <taxon>Microthyriales</taxon>
        <taxon>Microthyriaceae</taxon>
        <taxon>Microthyrium</taxon>
    </lineage>
</organism>
<dbReference type="OrthoDB" id="2342176at2759"/>
<keyword evidence="3" id="KW-1185">Reference proteome</keyword>
<dbReference type="Gene3D" id="2.70.50.70">
    <property type="match status" value="1"/>
</dbReference>
<keyword evidence="1" id="KW-0732">Signal</keyword>
<reference evidence="2" key="1">
    <citation type="journal article" date="2020" name="Stud. Mycol.">
        <title>101 Dothideomycetes genomes: a test case for predicting lifestyles and emergence of pathogens.</title>
        <authorList>
            <person name="Haridas S."/>
            <person name="Albert R."/>
            <person name="Binder M."/>
            <person name="Bloem J."/>
            <person name="Labutti K."/>
            <person name="Salamov A."/>
            <person name="Andreopoulos B."/>
            <person name="Baker S."/>
            <person name="Barry K."/>
            <person name="Bills G."/>
            <person name="Bluhm B."/>
            <person name="Cannon C."/>
            <person name="Castanera R."/>
            <person name="Culley D."/>
            <person name="Daum C."/>
            <person name="Ezra D."/>
            <person name="Gonzalez J."/>
            <person name="Henrissat B."/>
            <person name="Kuo A."/>
            <person name="Liang C."/>
            <person name="Lipzen A."/>
            <person name="Lutzoni F."/>
            <person name="Magnuson J."/>
            <person name="Mondo S."/>
            <person name="Nolan M."/>
            <person name="Ohm R."/>
            <person name="Pangilinan J."/>
            <person name="Park H.-J."/>
            <person name="Ramirez L."/>
            <person name="Alfaro M."/>
            <person name="Sun H."/>
            <person name="Tritt A."/>
            <person name="Yoshinaga Y."/>
            <person name="Zwiers L.-H."/>
            <person name="Turgeon B."/>
            <person name="Goodwin S."/>
            <person name="Spatafora J."/>
            <person name="Crous P."/>
            <person name="Grigoriev I."/>
        </authorList>
    </citation>
    <scope>NUCLEOTIDE SEQUENCE</scope>
    <source>
        <strain evidence="2">CBS 115976</strain>
    </source>
</reference>
<dbReference type="PANTHER" id="PTHR36182">
    <property type="entry name" value="PROTEIN, PUTATIVE (AFU_ORTHOLOGUE AFUA_6G10930)-RELATED"/>
    <property type="match status" value="1"/>
</dbReference>
<feature type="signal peptide" evidence="1">
    <location>
        <begin position="1"/>
        <end position="19"/>
    </location>
</feature>